<evidence type="ECO:0000256" key="1">
    <source>
        <dbReference type="SAM" id="MobiDB-lite"/>
    </source>
</evidence>
<feature type="domain" description="AB hydrolase-1" evidence="3">
    <location>
        <begin position="368"/>
        <end position="487"/>
    </location>
</feature>
<dbReference type="SUPFAM" id="SSF53474">
    <property type="entry name" value="alpha/beta-Hydrolases"/>
    <property type="match status" value="1"/>
</dbReference>
<feature type="transmembrane region" description="Helical" evidence="2">
    <location>
        <begin position="178"/>
        <end position="200"/>
    </location>
</feature>
<sequence>MADTSSLAHSEPNEITSLLPPDSASQRGGSKPPSYTTTGHPPPSPALSFSRRSTHQPTPIAPRPIPLRRSPYSTWPIRFTLVTLIFLAFLSSAVLTVTVINVWIPRFIAPYLPTHRGSRGLPLWFAGIATWLSLSTLTLFWTPSRATRISLKISLAVAFFDLIVLSTVPEFLHRESVLTILTCTLAIGVIATCLLSNNLVQEAKEEEGKIIENRARNLREAERRAEILFLSEEQNYWMKQLWRVFKITISFLLVFFTSITLIAHKLRPQLVTINLLIRIYDSTYPLPFKNSRLHKIKAQESPHTFRVHLTCTGPNTLHQPNGSTYSDAFKPGPLHRVPTILYESPSKVSGTEGADWLLDMRDRGEIGRVCLWDRPGYGFSDSSPDAEIGAIEDALWQALEKNGEKGPYLLVGEGYGGLLNRIFSARHATRIHGHIYIDAETSHTYFLPTHSHTHSTFFRSLFAPLGLHRILALPSSVLSKYPSQRDINEGGTRLNRLLSPYLNPLTLSTVSQEQSLSHSPSSPSFTTLLASLRYYPNDVPTIVISSTGRMDDNKAWRRGQTSLWEEVTGEAGRVRWTQFAWGKDEDGKERNVWGRICADAGDEGRLVCEDAVSMGEEDCEGSPDKICGEAANEVEWAVRMRVCDHCWNNYFLFQDSYYRIIEEEGCASDGDLREADLEEVDREYRKVRAALVPRCMPRSPLEALGRRDYITFEPDVVRMRRKLKEYRTWTAAGKPEEQIKELLELIRKREEWVVYASQHAKLCREWDPPLASVELMEREEGRKRCKPSLIFHFANSGYAEQYAHVALERSGLDLTIGLDRATIQLNWAEFETLVRAISADKT</sequence>
<name>A0A0C3QFH6_9AGAM</name>
<dbReference type="Gene3D" id="3.40.50.1820">
    <property type="entry name" value="alpha/beta hydrolase"/>
    <property type="match status" value="1"/>
</dbReference>
<feature type="transmembrane region" description="Helical" evidence="2">
    <location>
        <begin position="244"/>
        <end position="263"/>
    </location>
</feature>
<evidence type="ECO:0000313" key="4">
    <source>
        <dbReference type="EMBL" id="KIO24019.1"/>
    </source>
</evidence>
<evidence type="ECO:0000313" key="5">
    <source>
        <dbReference type="Proteomes" id="UP000054248"/>
    </source>
</evidence>
<dbReference type="AlphaFoldDB" id="A0A0C3QFH6"/>
<dbReference type="EMBL" id="KN823070">
    <property type="protein sequence ID" value="KIO24019.1"/>
    <property type="molecule type" value="Genomic_DNA"/>
</dbReference>
<feature type="transmembrane region" description="Helical" evidence="2">
    <location>
        <begin position="153"/>
        <end position="172"/>
    </location>
</feature>
<reference evidence="4 5" key="1">
    <citation type="submission" date="2014-04" db="EMBL/GenBank/DDBJ databases">
        <authorList>
            <consortium name="DOE Joint Genome Institute"/>
            <person name="Kuo A."/>
            <person name="Girlanda M."/>
            <person name="Perotto S."/>
            <person name="Kohler A."/>
            <person name="Nagy L.G."/>
            <person name="Floudas D."/>
            <person name="Copeland A."/>
            <person name="Barry K.W."/>
            <person name="Cichocki N."/>
            <person name="Veneault-Fourrey C."/>
            <person name="LaButti K."/>
            <person name="Lindquist E.A."/>
            <person name="Lipzen A."/>
            <person name="Lundell T."/>
            <person name="Morin E."/>
            <person name="Murat C."/>
            <person name="Sun H."/>
            <person name="Tunlid A."/>
            <person name="Henrissat B."/>
            <person name="Grigoriev I.V."/>
            <person name="Hibbett D.S."/>
            <person name="Martin F."/>
            <person name="Nordberg H.P."/>
            <person name="Cantor M.N."/>
            <person name="Hua S.X."/>
        </authorList>
    </citation>
    <scope>NUCLEOTIDE SEQUENCE [LARGE SCALE GENOMIC DNA]</scope>
    <source>
        <strain evidence="4 5">MUT 4182</strain>
    </source>
</reference>
<feature type="compositionally biased region" description="Polar residues" evidence="1">
    <location>
        <begin position="1"/>
        <end position="16"/>
    </location>
</feature>
<feature type="region of interest" description="Disordered" evidence="1">
    <location>
        <begin position="1"/>
        <end position="65"/>
    </location>
</feature>
<keyword evidence="2" id="KW-1133">Transmembrane helix</keyword>
<accession>A0A0C3QFH6</accession>
<organism evidence="4 5">
    <name type="scientific">Tulasnella calospora MUT 4182</name>
    <dbReference type="NCBI Taxonomy" id="1051891"/>
    <lineage>
        <taxon>Eukaryota</taxon>
        <taxon>Fungi</taxon>
        <taxon>Dikarya</taxon>
        <taxon>Basidiomycota</taxon>
        <taxon>Agaricomycotina</taxon>
        <taxon>Agaricomycetes</taxon>
        <taxon>Cantharellales</taxon>
        <taxon>Tulasnellaceae</taxon>
        <taxon>Tulasnella</taxon>
    </lineage>
</organism>
<dbReference type="STRING" id="1051891.A0A0C3QFH6"/>
<evidence type="ECO:0000259" key="3">
    <source>
        <dbReference type="Pfam" id="PF00561"/>
    </source>
</evidence>
<dbReference type="Pfam" id="PF10329">
    <property type="entry name" value="DUF2417"/>
    <property type="match status" value="1"/>
</dbReference>
<keyword evidence="2" id="KW-0812">Transmembrane</keyword>
<proteinExistence type="predicted"/>
<dbReference type="Pfam" id="PF00561">
    <property type="entry name" value="Abhydrolase_1"/>
    <property type="match status" value="1"/>
</dbReference>
<gene>
    <name evidence="4" type="ORF">M407DRAFT_213435</name>
</gene>
<dbReference type="InterPro" id="IPR019431">
    <property type="entry name" value="DUF2417"/>
</dbReference>
<dbReference type="InterPro" id="IPR000073">
    <property type="entry name" value="AB_hydrolase_1"/>
</dbReference>
<feature type="compositionally biased region" description="Polar residues" evidence="1">
    <location>
        <begin position="23"/>
        <end position="39"/>
    </location>
</feature>
<dbReference type="Proteomes" id="UP000054248">
    <property type="component" value="Unassembled WGS sequence"/>
</dbReference>
<dbReference type="InterPro" id="IPR029058">
    <property type="entry name" value="AB_hydrolase_fold"/>
</dbReference>
<reference evidence="5" key="2">
    <citation type="submission" date="2015-01" db="EMBL/GenBank/DDBJ databases">
        <title>Evolutionary Origins and Diversification of the Mycorrhizal Mutualists.</title>
        <authorList>
            <consortium name="DOE Joint Genome Institute"/>
            <consortium name="Mycorrhizal Genomics Consortium"/>
            <person name="Kohler A."/>
            <person name="Kuo A."/>
            <person name="Nagy L.G."/>
            <person name="Floudas D."/>
            <person name="Copeland A."/>
            <person name="Barry K.W."/>
            <person name="Cichocki N."/>
            <person name="Veneault-Fourrey C."/>
            <person name="LaButti K."/>
            <person name="Lindquist E.A."/>
            <person name="Lipzen A."/>
            <person name="Lundell T."/>
            <person name="Morin E."/>
            <person name="Murat C."/>
            <person name="Riley R."/>
            <person name="Ohm R."/>
            <person name="Sun H."/>
            <person name="Tunlid A."/>
            <person name="Henrissat B."/>
            <person name="Grigoriev I.V."/>
            <person name="Hibbett D.S."/>
            <person name="Martin F."/>
        </authorList>
    </citation>
    <scope>NUCLEOTIDE SEQUENCE [LARGE SCALE GENOMIC DNA]</scope>
    <source>
        <strain evidence="5">MUT 4182</strain>
    </source>
</reference>
<protein>
    <recommendedName>
        <fullName evidence="3">AB hydrolase-1 domain-containing protein</fullName>
    </recommendedName>
</protein>
<keyword evidence="2" id="KW-0472">Membrane</keyword>
<evidence type="ECO:0000256" key="2">
    <source>
        <dbReference type="SAM" id="Phobius"/>
    </source>
</evidence>
<feature type="transmembrane region" description="Helical" evidence="2">
    <location>
        <begin position="123"/>
        <end position="141"/>
    </location>
</feature>
<feature type="transmembrane region" description="Helical" evidence="2">
    <location>
        <begin position="79"/>
        <end position="103"/>
    </location>
</feature>
<dbReference type="HOGENOM" id="CLU_338083_0_0_1"/>
<dbReference type="OrthoDB" id="164921at2759"/>
<keyword evidence="5" id="KW-1185">Reference proteome</keyword>